<sequence length="118" mass="12527">MDLLHASDRSIVVALGVDVEDSGPLQDFRVQDAVLPSQLQYSTEAAEIDIIQLPGLLRVDGLGLHSVTECCQDDGLVHLQFGVQINTVVIPHGGLQPTEGLTGFGDPLSNLVVDSRVA</sequence>
<gene>
    <name evidence="1" type="ORF">SSLN_LOCUS301</name>
</gene>
<dbReference type="WBParaSite" id="SSLN_0000031801-mRNA-1">
    <property type="protein sequence ID" value="SSLN_0000031801-mRNA-1"/>
    <property type="gene ID" value="SSLN_0000031801"/>
</dbReference>
<reference evidence="3" key="1">
    <citation type="submission" date="2016-06" db="UniProtKB">
        <authorList>
            <consortium name="WormBaseParasite"/>
        </authorList>
    </citation>
    <scope>IDENTIFICATION</scope>
</reference>
<accession>A0A183S7V3</accession>
<keyword evidence="2" id="KW-1185">Reference proteome</keyword>
<dbReference type="EMBL" id="UYSU01000186">
    <property type="protein sequence ID" value="VDL85389.1"/>
    <property type="molecule type" value="Genomic_DNA"/>
</dbReference>
<dbReference type="Proteomes" id="UP000275846">
    <property type="component" value="Unassembled WGS sequence"/>
</dbReference>
<reference evidence="1 2" key="2">
    <citation type="submission" date="2018-11" db="EMBL/GenBank/DDBJ databases">
        <authorList>
            <consortium name="Pathogen Informatics"/>
        </authorList>
    </citation>
    <scope>NUCLEOTIDE SEQUENCE [LARGE SCALE GENOMIC DNA]</scope>
    <source>
        <strain evidence="1 2">NST_G2</strain>
    </source>
</reference>
<evidence type="ECO:0000313" key="3">
    <source>
        <dbReference type="WBParaSite" id="SSLN_0000031801-mRNA-1"/>
    </source>
</evidence>
<proteinExistence type="predicted"/>
<name>A0A183S7V3_SCHSO</name>
<evidence type="ECO:0000313" key="1">
    <source>
        <dbReference type="EMBL" id="VDL85389.1"/>
    </source>
</evidence>
<evidence type="ECO:0000313" key="2">
    <source>
        <dbReference type="Proteomes" id="UP000275846"/>
    </source>
</evidence>
<organism evidence="3">
    <name type="scientific">Schistocephalus solidus</name>
    <name type="common">Tapeworm</name>
    <dbReference type="NCBI Taxonomy" id="70667"/>
    <lineage>
        <taxon>Eukaryota</taxon>
        <taxon>Metazoa</taxon>
        <taxon>Spiralia</taxon>
        <taxon>Lophotrochozoa</taxon>
        <taxon>Platyhelminthes</taxon>
        <taxon>Cestoda</taxon>
        <taxon>Eucestoda</taxon>
        <taxon>Diphyllobothriidea</taxon>
        <taxon>Diphyllobothriidae</taxon>
        <taxon>Schistocephalus</taxon>
    </lineage>
</organism>
<dbReference type="AlphaFoldDB" id="A0A183S7V3"/>
<protein>
    <submittedName>
        <fullName evidence="1 3">Uncharacterized protein</fullName>
    </submittedName>
</protein>